<dbReference type="PANTHER" id="PTHR22946:SF9">
    <property type="entry name" value="POLYKETIDE TRANSFERASE AF380"/>
    <property type="match status" value="1"/>
</dbReference>
<protein>
    <submittedName>
        <fullName evidence="3">Unannotated protein</fullName>
    </submittedName>
</protein>
<keyword evidence="1" id="KW-0378">Hydrolase</keyword>
<dbReference type="InterPro" id="IPR050261">
    <property type="entry name" value="FrsA_esterase"/>
</dbReference>
<dbReference type="EMBL" id="CAFBMK010000026">
    <property type="protein sequence ID" value="CAB4903156.1"/>
    <property type="molecule type" value="Genomic_DNA"/>
</dbReference>
<name>A0A6J7G7M4_9ZZZZ</name>
<dbReference type="InterPro" id="IPR029058">
    <property type="entry name" value="AB_hydrolase_fold"/>
</dbReference>
<organism evidence="3">
    <name type="scientific">freshwater metagenome</name>
    <dbReference type="NCBI Taxonomy" id="449393"/>
    <lineage>
        <taxon>unclassified sequences</taxon>
        <taxon>metagenomes</taxon>
        <taxon>ecological metagenomes</taxon>
    </lineage>
</organism>
<dbReference type="InterPro" id="IPR022742">
    <property type="entry name" value="Hydrolase_4"/>
</dbReference>
<dbReference type="SUPFAM" id="SSF53474">
    <property type="entry name" value="alpha/beta-Hydrolases"/>
    <property type="match status" value="1"/>
</dbReference>
<sequence>MSSSATIVTDRDAPAEEDVRIGEVAAWILRPPEPPRTVVLMAHGFSMTRHDGLLPYARALRDAGHLVVVFDHRHLGDSGGEPRQRFRAAEQRADWHAVAARVRREEPALAGRIVLWGFSFSGGHVVRLARELPGVVASMVLCPFVDGFARVLSTPLSTSAWILPQALADLGGRHRTIPVTGPPGARGAMTLPGEQEGFAAAAAASPAGSPWQDAISPGVFASVAFHRPVRHAARITTPLWVGLGERDVSVSNAAVRELARKAPRGELHTYDADHFEPFYDPEIAGTISADQVAFLERVAPEG</sequence>
<dbReference type="Pfam" id="PF12146">
    <property type="entry name" value="Hydrolase_4"/>
    <property type="match status" value="1"/>
</dbReference>
<dbReference type="Gene3D" id="3.40.50.1820">
    <property type="entry name" value="alpha/beta hydrolase"/>
    <property type="match status" value="2"/>
</dbReference>
<reference evidence="3" key="1">
    <citation type="submission" date="2020-05" db="EMBL/GenBank/DDBJ databases">
        <authorList>
            <person name="Chiriac C."/>
            <person name="Salcher M."/>
            <person name="Ghai R."/>
            <person name="Kavagutti S V."/>
        </authorList>
    </citation>
    <scope>NUCLEOTIDE SEQUENCE</scope>
</reference>
<gene>
    <name evidence="3" type="ORF">UFOPK3564_00705</name>
</gene>
<proteinExistence type="predicted"/>
<dbReference type="AlphaFoldDB" id="A0A6J7G7M4"/>
<evidence type="ECO:0000259" key="2">
    <source>
        <dbReference type="Pfam" id="PF12146"/>
    </source>
</evidence>
<evidence type="ECO:0000256" key="1">
    <source>
        <dbReference type="ARBA" id="ARBA00022801"/>
    </source>
</evidence>
<dbReference type="PANTHER" id="PTHR22946">
    <property type="entry name" value="DIENELACTONE HYDROLASE DOMAIN-CONTAINING PROTEIN-RELATED"/>
    <property type="match status" value="1"/>
</dbReference>
<accession>A0A6J7G7M4</accession>
<evidence type="ECO:0000313" key="3">
    <source>
        <dbReference type="EMBL" id="CAB4903156.1"/>
    </source>
</evidence>
<feature type="domain" description="Serine aminopeptidase S33" evidence="2">
    <location>
        <begin position="34"/>
        <end position="272"/>
    </location>
</feature>
<dbReference type="GO" id="GO:0016788">
    <property type="term" value="F:hydrolase activity, acting on ester bonds"/>
    <property type="evidence" value="ECO:0007669"/>
    <property type="project" value="UniProtKB-ARBA"/>
</dbReference>